<sequence length="40" mass="4321">MKKLALLFAGLSLFVATGCNNDTTEVMEAPLVGVWQPVKK</sequence>
<dbReference type="Proteomes" id="UP001463665">
    <property type="component" value="Chromosome"/>
</dbReference>
<keyword evidence="3" id="KW-1185">Reference proteome</keyword>
<reference evidence="2 3" key="1">
    <citation type="submission" date="2024-04" db="EMBL/GenBank/DDBJ databases">
        <title>Genome sequencing and assembly of rice foliar adapted Chryseobacterium endophyticum OsEnb-ALM-A6.</title>
        <authorList>
            <person name="Kumar S."/>
            <person name="Javed M."/>
            <person name="Chouhan V."/>
            <person name="Charishma K."/>
            <person name="Patel A."/>
            <person name="Kumar M."/>
            <person name="Sahu K.P."/>
            <person name="Kumar A."/>
        </authorList>
    </citation>
    <scope>NUCLEOTIDE SEQUENCE [LARGE SCALE GENOMIC DNA]</scope>
    <source>
        <strain evidence="2 3">OsEnb-ALM-A6</strain>
    </source>
</reference>
<feature type="chain" id="PRO_5043660856" description="Lipocalin-like domain-containing protein" evidence="1">
    <location>
        <begin position="22"/>
        <end position="40"/>
    </location>
</feature>
<evidence type="ECO:0000313" key="3">
    <source>
        <dbReference type="Proteomes" id="UP001463665"/>
    </source>
</evidence>
<accession>A0AAU6WR14</accession>
<name>A0AAU6WR14_9FLAO</name>
<evidence type="ECO:0000256" key="1">
    <source>
        <dbReference type="SAM" id="SignalP"/>
    </source>
</evidence>
<keyword evidence="1" id="KW-0732">Signal</keyword>
<gene>
    <name evidence="2" type="ORF">AAFP95_23590</name>
</gene>
<proteinExistence type="predicted"/>
<evidence type="ECO:0008006" key="4">
    <source>
        <dbReference type="Google" id="ProtNLM"/>
    </source>
</evidence>
<evidence type="ECO:0000313" key="2">
    <source>
        <dbReference type="EMBL" id="XAO74510.1"/>
    </source>
</evidence>
<dbReference type="EMBL" id="CP154834">
    <property type="protein sequence ID" value="XAO74510.1"/>
    <property type="molecule type" value="Genomic_DNA"/>
</dbReference>
<protein>
    <recommendedName>
        <fullName evidence="4">Lipocalin-like domain-containing protein</fullName>
    </recommendedName>
</protein>
<dbReference type="AlphaFoldDB" id="A0AAU6WR14"/>
<dbReference type="RefSeq" id="WP_345766605.1">
    <property type="nucleotide sequence ID" value="NZ_CP154834.1"/>
</dbReference>
<dbReference type="PROSITE" id="PS51257">
    <property type="entry name" value="PROKAR_LIPOPROTEIN"/>
    <property type="match status" value="1"/>
</dbReference>
<feature type="signal peptide" evidence="1">
    <location>
        <begin position="1"/>
        <end position="21"/>
    </location>
</feature>
<organism evidence="2 3">
    <name type="scientific">Chryseobacterium endophyticum</name>
    <dbReference type="NCBI Taxonomy" id="1854762"/>
    <lineage>
        <taxon>Bacteria</taxon>
        <taxon>Pseudomonadati</taxon>
        <taxon>Bacteroidota</taxon>
        <taxon>Flavobacteriia</taxon>
        <taxon>Flavobacteriales</taxon>
        <taxon>Weeksellaceae</taxon>
        <taxon>Chryseobacterium group</taxon>
        <taxon>Chryseobacterium</taxon>
    </lineage>
</organism>